<evidence type="ECO:0000256" key="5">
    <source>
        <dbReference type="ARBA" id="ARBA00022448"/>
    </source>
</evidence>
<protein>
    <recommendedName>
        <fullName evidence="4">sn-glycerol-3-phosphate-binding periplasmic protein UgpB</fullName>
    </recommendedName>
</protein>
<sequence length="435" mass="48339">MSIKHLTGALLATALFSAHAQAKTEVEWWHAMGGALGQKVNEIAADFNASQSEYEIKPVFKGSYAETMTGAIAAFRAKEQPAIVQVFEVGTATMMGAQQAIYPVYQLMEDTKEPFDADDYLSSVTGYYTSNDGKMLSMPFNSSTPVMYYNQDMFEKAGIKEAPKTWKEMEAVSRKLIASGEKCGFTTSWQYWVQIENFGARNNIPVATNNNGFDGFDTDYSFNSEPFVKHIEQLGKWSEEGIFKYGGRQSDGMPLFYTGECAMTMGSSAGLAGIQENMQDTNIGVAELPYDDTLVSKPQNTIIGGASLWVMRGHSDAEYKGVAKFFSYLSSPEVQADWHQFTGYLPITKEAYELTKEQGFYSKNPGTDTAVLQMTSSEPTVNSKGIRFGNFLQTRDIINEELEAVWAGRKSAKTALNTAVERGDQQLRRFERTQK</sequence>
<dbReference type="InterPro" id="IPR050490">
    <property type="entry name" value="Bact_solute-bd_prot1"/>
</dbReference>
<name>A0AAP8MUY9_9VIBR</name>
<proteinExistence type="inferred from homology"/>
<reference evidence="10" key="1">
    <citation type="submission" date="2016-07" db="EMBL/GenBank/DDBJ databases">
        <title>Nontailed viruses are major unrecognized killers of bacteria in the ocean.</title>
        <authorList>
            <person name="Kauffman K."/>
            <person name="Hussain F."/>
            <person name="Yang J."/>
            <person name="Arevalo P."/>
            <person name="Brown J."/>
            <person name="Cutler M."/>
            <person name="Kelly L."/>
            <person name="Polz M.F."/>
        </authorList>
    </citation>
    <scope>NUCLEOTIDE SEQUENCE [LARGE SCALE GENOMIC DNA]</scope>
    <source>
        <strain evidence="10">10N.222.49.A5</strain>
    </source>
</reference>
<dbReference type="RefSeq" id="WP_102448926.1">
    <property type="nucleotide sequence ID" value="NZ_MDBF01000103.1"/>
</dbReference>
<dbReference type="PANTHER" id="PTHR43649:SF31">
    <property type="entry name" value="SN-GLYCEROL-3-PHOSPHATE-BINDING PERIPLASMIC PROTEIN UGPB"/>
    <property type="match status" value="1"/>
</dbReference>
<gene>
    <name evidence="9" type="ORF">BCS93_12295</name>
</gene>
<evidence type="ECO:0000256" key="3">
    <source>
        <dbReference type="ARBA" id="ARBA00011557"/>
    </source>
</evidence>
<feature type="chain" id="PRO_5042815146" description="sn-glycerol-3-phosphate-binding periplasmic protein UgpB" evidence="8">
    <location>
        <begin position="21"/>
        <end position="435"/>
    </location>
</feature>
<comment type="caution">
    <text evidence="9">The sequence shown here is derived from an EMBL/GenBank/DDBJ whole genome shotgun (WGS) entry which is preliminary data.</text>
</comment>
<dbReference type="PANTHER" id="PTHR43649">
    <property type="entry name" value="ARABINOSE-BINDING PROTEIN-RELATED"/>
    <property type="match status" value="1"/>
</dbReference>
<evidence type="ECO:0000256" key="1">
    <source>
        <dbReference type="ARBA" id="ARBA00004418"/>
    </source>
</evidence>
<comment type="subunit">
    <text evidence="3">The complex is composed of two ATP-binding proteins (UgpC), two transmembrane proteins (UgpA and UgpE) and a solute-binding protein (UgpB).</text>
</comment>
<dbReference type="NCBIfam" id="NF008211">
    <property type="entry name" value="PRK10974.1"/>
    <property type="match status" value="1"/>
</dbReference>
<dbReference type="Pfam" id="PF13416">
    <property type="entry name" value="SBP_bac_8"/>
    <property type="match status" value="1"/>
</dbReference>
<dbReference type="AlphaFoldDB" id="A0AAP8MUY9"/>
<evidence type="ECO:0000256" key="4">
    <source>
        <dbReference type="ARBA" id="ARBA00017470"/>
    </source>
</evidence>
<feature type="signal peptide" evidence="8">
    <location>
        <begin position="1"/>
        <end position="20"/>
    </location>
</feature>
<comment type="subcellular location">
    <subcellularLocation>
        <location evidence="1">Periplasm</location>
    </subcellularLocation>
</comment>
<dbReference type="EMBL" id="MDBO01000083">
    <property type="protein sequence ID" value="PMP09662.1"/>
    <property type="molecule type" value="Genomic_DNA"/>
</dbReference>
<dbReference type="SUPFAM" id="SSF53850">
    <property type="entry name" value="Periplasmic binding protein-like II"/>
    <property type="match status" value="1"/>
</dbReference>
<dbReference type="CDD" id="cd14748">
    <property type="entry name" value="PBP2_UgpB"/>
    <property type="match status" value="1"/>
</dbReference>
<keyword evidence="6 8" id="KW-0732">Signal</keyword>
<evidence type="ECO:0000313" key="9">
    <source>
        <dbReference type="EMBL" id="PMP09662.1"/>
    </source>
</evidence>
<evidence type="ECO:0000313" key="10">
    <source>
        <dbReference type="Proteomes" id="UP000235611"/>
    </source>
</evidence>
<dbReference type="Gene3D" id="3.40.190.10">
    <property type="entry name" value="Periplasmic binding protein-like II"/>
    <property type="match status" value="2"/>
</dbReference>
<dbReference type="Proteomes" id="UP000235611">
    <property type="component" value="Unassembled WGS sequence"/>
</dbReference>
<organism evidence="9 10">
    <name type="scientific">Vibrio breoganii</name>
    <dbReference type="NCBI Taxonomy" id="553239"/>
    <lineage>
        <taxon>Bacteria</taxon>
        <taxon>Pseudomonadati</taxon>
        <taxon>Pseudomonadota</taxon>
        <taxon>Gammaproteobacteria</taxon>
        <taxon>Vibrionales</taxon>
        <taxon>Vibrionaceae</taxon>
        <taxon>Vibrio</taxon>
    </lineage>
</organism>
<dbReference type="InterPro" id="IPR006061">
    <property type="entry name" value="SBP_1_CS"/>
</dbReference>
<dbReference type="InterPro" id="IPR006059">
    <property type="entry name" value="SBP"/>
</dbReference>
<accession>A0AAP8MUY9</accession>
<evidence type="ECO:0000256" key="2">
    <source>
        <dbReference type="ARBA" id="ARBA00008520"/>
    </source>
</evidence>
<evidence type="ECO:0000256" key="7">
    <source>
        <dbReference type="ARBA" id="ARBA00022764"/>
    </source>
</evidence>
<evidence type="ECO:0000256" key="6">
    <source>
        <dbReference type="ARBA" id="ARBA00022729"/>
    </source>
</evidence>
<dbReference type="GO" id="GO:0055085">
    <property type="term" value="P:transmembrane transport"/>
    <property type="evidence" value="ECO:0007669"/>
    <property type="project" value="InterPro"/>
</dbReference>
<comment type="similarity">
    <text evidence="2">Belongs to the bacterial solute-binding protein 1 family.</text>
</comment>
<keyword evidence="5" id="KW-0813">Transport</keyword>
<keyword evidence="7" id="KW-0574">Periplasm</keyword>
<evidence type="ECO:0000256" key="8">
    <source>
        <dbReference type="SAM" id="SignalP"/>
    </source>
</evidence>
<dbReference type="GO" id="GO:0042597">
    <property type="term" value="C:periplasmic space"/>
    <property type="evidence" value="ECO:0007669"/>
    <property type="project" value="UniProtKB-SubCell"/>
</dbReference>
<dbReference type="PROSITE" id="PS01037">
    <property type="entry name" value="SBP_BACTERIAL_1"/>
    <property type="match status" value="1"/>
</dbReference>